<evidence type="ECO:0000256" key="3">
    <source>
        <dbReference type="ARBA" id="ARBA00022801"/>
    </source>
</evidence>
<feature type="domain" description="CMP/dCMP-type deaminase" evidence="7">
    <location>
        <begin position="11"/>
        <end position="123"/>
    </location>
</feature>
<dbReference type="Proteomes" id="UP000027986">
    <property type="component" value="Chromosome"/>
</dbReference>
<dbReference type="InterPro" id="IPR028883">
    <property type="entry name" value="tRNA_aden_deaminase"/>
</dbReference>
<evidence type="ECO:0000313" key="8">
    <source>
        <dbReference type="EMBL" id="AIF40054.1"/>
    </source>
</evidence>
<dbReference type="EC" id="3.5.4.33" evidence="6"/>
<dbReference type="InterPro" id="IPR002125">
    <property type="entry name" value="CMP_dCMP_dom"/>
</dbReference>
<dbReference type="PROSITE" id="PS51747">
    <property type="entry name" value="CYT_DCMP_DEAMINASES_2"/>
    <property type="match status" value="1"/>
</dbReference>
<feature type="binding site" evidence="6">
    <location>
        <position position="93"/>
    </location>
    <ligand>
        <name>Zn(2+)</name>
        <dbReference type="ChEBI" id="CHEBI:29105"/>
        <note>catalytic</note>
    </ligand>
</feature>
<name>A0A075JDP6_9MICO</name>
<dbReference type="PANTHER" id="PTHR11079">
    <property type="entry name" value="CYTOSINE DEAMINASE FAMILY MEMBER"/>
    <property type="match status" value="1"/>
</dbReference>
<accession>A0A075JDP6</accession>
<keyword evidence="3 6" id="KW-0378">Hydrolase</keyword>
<dbReference type="HAMAP" id="MF_00972">
    <property type="entry name" value="tRNA_aden_deaminase"/>
    <property type="match status" value="1"/>
</dbReference>
<comment type="cofactor">
    <cofactor evidence="6">
        <name>Zn(2+)</name>
        <dbReference type="ChEBI" id="CHEBI:29105"/>
    </cofactor>
    <text evidence="6">Binds 1 zinc ion per subunit.</text>
</comment>
<dbReference type="EMBL" id="CP008889">
    <property type="protein sequence ID" value="AIF40054.1"/>
    <property type="molecule type" value="Genomic_DNA"/>
</dbReference>
<gene>
    <name evidence="6" type="primary">tadA</name>
    <name evidence="8" type="ORF">HX89_02730</name>
</gene>
<proteinExistence type="inferred from homology"/>
<keyword evidence="4 6" id="KW-0862">Zinc</keyword>
<keyword evidence="2 6" id="KW-0479">Metal-binding</keyword>
<evidence type="ECO:0000259" key="7">
    <source>
        <dbReference type="PROSITE" id="PS51747"/>
    </source>
</evidence>
<evidence type="ECO:0000256" key="4">
    <source>
        <dbReference type="ARBA" id="ARBA00022833"/>
    </source>
</evidence>
<comment type="subunit">
    <text evidence="6">Homodimer.</text>
</comment>
<evidence type="ECO:0000313" key="9">
    <source>
        <dbReference type="Proteomes" id="UP000027986"/>
    </source>
</evidence>
<dbReference type="eggNOG" id="COG0590">
    <property type="taxonomic scope" value="Bacteria"/>
</dbReference>
<protein>
    <recommendedName>
        <fullName evidence="6">tRNA-specific adenosine deaminase</fullName>
        <ecNumber evidence="6">3.5.4.33</ecNumber>
    </recommendedName>
</protein>
<dbReference type="GO" id="GO:0008270">
    <property type="term" value="F:zinc ion binding"/>
    <property type="evidence" value="ECO:0007669"/>
    <property type="project" value="UniProtKB-UniRule"/>
</dbReference>
<organism evidence="8 9">
    <name type="scientific">Dermacoccus nishinomiyaensis</name>
    <dbReference type="NCBI Taxonomy" id="1274"/>
    <lineage>
        <taxon>Bacteria</taxon>
        <taxon>Bacillati</taxon>
        <taxon>Actinomycetota</taxon>
        <taxon>Actinomycetes</taxon>
        <taxon>Micrococcales</taxon>
        <taxon>Dermacoccaceae</taxon>
        <taxon>Dermacoccus</taxon>
    </lineage>
</organism>
<keyword evidence="1 6" id="KW-0819">tRNA processing</keyword>
<evidence type="ECO:0000256" key="2">
    <source>
        <dbReference type="ARBA" id="ARBA00022723"/>
    </source>
</evidence>
<evidence type="ECO:0000256" key="6">
    <source>
        <dbReference type="HAMAP-Rule" id="MF_00972"/>
    </source>
</evidence>
<dbReference type="HOGENOM" id="CLU_025810_3_2_11"/>
<reference evidence="8 9" key="1">
    <citation type="submission" date="2014-07" db="EMBL/GenBank/DDBJ databases">
        <title>Genome Sequencing of Dermacoccus nishinomiyaensis.</title>
        <authorList>
            <person name="Hong K.W."/>
            <person name="Chan K.G."/>
        </authorList>
    </citation>
    <scope>NUCLEOTIDE SEQUENCE [LARGE SCALE GENOMIC DNA]</scope>
    <source>
        <strain evidence="8 9">M25</strain>
    </source>
</reference>
<dbReference type="OrthoDB" id="9802676at2"/>
<dbReference type="AlphaFoldDB" id="A0A075JDP6"/>
<dbReference type="PANTHER" id="PTHR11079:SF202">
    <property type="entry name" value="TRNA-SPECIFIC ADENOSINE DEAMINASE"/>
    <property type="match status" value="1"/>
</dbReference>
<comment type="similarity">
    <text evidence="6">Belongs to the cytidine and deoxycytidylate deaminase family.</text>
</comment>
<evidence type="ECO:0000256" key="1">
    <source>
        <dbReference type="ARBA" id="ARBA00022694"/>
    </source>
</evidence>
<dbReference type="CDD" id="cd01285">
    <property type="entry name" value="nucleoside_deaminase"/>
    <property type="match status" value="1"/>
</dbReference>
<dbReference type="GO" id="GO:0002100">
    <property type="term" value="P:tRNA wobble adenosine to inosine editing"/>
    <property type="evidence" value="ECO:0007669"/>
    <property type="project" value="UniProtKB-UniRule"/>
</dbReference>
<keyword evidence="9" id="KW-1185">Reference proteome</keyword>
<evidence type="ECO:0000256" key="5">
    <source>
        <dbReference type="ARBA" id="ARBA00048045"/>
    </source>
</evidence>
<dbReference type="InterPro" id="IPR016193">
    <property type="entry name" value="Cytidine_deaminase-like"/>
</dbReference>
<comment type="function">
    <text evidence="6">Catalyzes the deamination of adenosine to inosine at the wobble position 34 of tRNA(Arg2).</text>
</comment>
<dbReference type="Gene3D" id="3.40.140.10">
    <property type="entry name" value="Cytidine Deaminase, domain 2"/>
    <property type="match status" value="1"/>
</dbReference>
<feature type="active site" description="Proton donor" evidence="6">
    <location>
        <position position="65"/>
    </location>
</feature>
<dbReference type="GO" id="GO:0052717">
    <property type="term" value="F:tRNA-specific adenosine-34 deaminase activity"/>
    <property type="evidence" value="ECO:0007669"/>
    <property type="project" value="UniProtKB-UniRule"/>
</dbReference>
<dbReference type="KEGG" id="dni:HX89_02730"/>
<comment type="catalytic activity">
    <reaction evidence="5 6">
        <text>adenosine(34) in tRNA + H2O + H(+) = inosine(34) in tRNA + NH4(+)</text>
        <dbReference type="Rhea" id="RHEA:43168"/>
        <dbReference type="Rhea" id="RHEA-COMP:10373"/>
        <dbReference type="Rhea" id="RHEA-COMP:10374"/>
        <dbReference type="ChEBI" id="CHEBI:15377"/>
        <dbReference type="ChEBI" id="CHEBI:15378"/>
        <dbReference type="ChEBI" id="CHEBI:28938"/>
        <dbReference type="ChEBI" id="CHEBI:74411"/>
        <dbReference type="ChEBI" id="CHEBI:82852"/>
        <dbReference type="EC" id="3.5.4.33"/>
    </reaction>
</comment>
<sequence length="159" mass="16782">MDLPVAPAIELTYDAWMGRALELAREVGAAGDVPVGALVVDADGEVIGVGANLREVDGDPTGHAEIVAMRRAAASRGGWRLDGCTLVVTLEPCLMCAGAAVQARLARIVLGAWDRKAGACGGLWDVVRDSRSTHRIEVVGGIREDECSAVLKEFFATRR</sequence>
<dbReference type="Pfam" id="PF00383">
    <property type="entry name" value="dCMP_cyt_deam_1"/>
    <property type="match status" value="1"/>
</dbReference>
<feature type="binding site" evidence="6">
    <location>
        <position position="96"/>
    </location>
    <ligand>
        <name>Zn(2+)</name>
        <dbReference type="ChEBI" id="CHEBI:29105"/>
        <note>catalytic</note>
    </ligand>
</feature>
<feature type="binding site" evidence="6">
    <location>
        <position position="63"/>
    </location>
    <ligand>
        <name>Zn(2+)</name>
        <dbReference type="ChEBI" id="CHEBI:29105"/>
        <note>catalytic</note>
    </ligand>
</feature>
<dbReference type="SUPFAM" id="SSF53927">
    <property type="entry name" value="Cytidine deaminase-like"/>
    <property type="match status" value="1"/>
</dbReference>